<keyword evidence="2" id="KW-1185">Reference proteome</keyword>
<protein>
    <submittedName>
        <fullName evidence="1">Uncharacterized protein</fullName>
    </submittedName>
</protein>
<accession>U7QN68</accession>
<dbReference type="AlphaFoldDB" id="U7QN68"/>
<evidence type="ECO:0000313" key="2">
    <source>
        <dbReference type="Proteomes" id="UP000017127"/>
    </source>
</evidence>
<dbReference type="EMBL" id="AUZM01000010">
    <property type="protein sequence ID" value="ERT08540.1"/>
    <property type="molecule type" value="Genomic_DNA"/>
</dbReference>
<comment type="caution">
    <text evidence="1">The sequence shown here is derived from an EMBL/GenBank/DDBJ whole genome shotgun (WGS) entry which is preliminary data.</text>
</comment>
<sequence>MSLGQTSDGDPVYINLESPQGNSGLYKVLVESPSGSVTSLWYQVSCSERRIFEMDVVLNDEGRVQSKKYVQEVSSAPATSLVQESMAVICQQRGARGW</sequence>
<dbReference type="RefSeq" id="WP_023065362.1">
    <property type="nucleotide sequence ID" value="NZ_AUZM01000010.1"/>
</dbReference>
<proteinExistence type="predicted"/>
<dbReference type="OrthoDB" id="9845474at2"/>
<evidence type="ECO:0000313" key="1">
    <source>
        <dbReference type="EMBL" id="ERT08540.1"/>
    </source>
</evidence>
<gene>
    <name evidence="1" type="ORF">M595_1566</name>
</gene>
<reference evidence="1 2" key="1">
    <citation type="journal article" date="2013" name="Front. Microbiol.">
        <title>Comparative genomic analyses of the cyanobacterium, Lyngbya aestuarii BL J, a powerful hydrogen producer.</title>
        <authorList>
            <person name="Kothari A."/>
            <person name="Vaughn M."/>
            <person name="Garcia-Pichel F."/>
        </authorList>
    </citation>
    <scope>NUCLEOTIDE SEQUENCE [LARGE SCALE GENOMIC DNA]</scope>
    <source>
        <strain evidence="1 2">BL J</strain>
    </source>
</reference>
<dbReference type="Proteomes" id="UP000017127">
    <property type="component" value="Unassembled WGS sequence"/>
</dbReference>
<organism evidence="1 2">
    <name type="scientific">Lyngbya aestuarii BL J</name>
    <dbReference type="NCBI Taxonomy" id="1348334"/>
    <lineage>
        <taxon>Bacteria</taxon>
        <taxon>Bacillati</taxon>
        <taxon>Cyanobacteriota</taxon>
        <taxon>Cyanophyceae</taxon>
        <taxon>Oscillatoriophycideae</taxon>
        <taxon>Oscillatoriales</taxon>
        <taxon>Microcoleaceae</taxon>
        <taxon>Lyngbya</taxon>
    </lineage>
</organism>
<name>U7QN68_9CYAN</name>